<feature type="domain" description="Glycosyl transferase family 1" evidence="14">
    <location>
        <begin position="275"/>
        <end position="448"/>
    </location>
</feature>
<dbReference type="SUPFAM" id="SSF53756">
    <property type="entry name" value="UDP-Glycosyltransferase/glycogen phosphorylase"/>
    <property type="match status" value="1"/>
</dbReference>
<dbReference type="EC" id="2.4.1.131" evidence="3 12"/>
<evidence type="ECO:0000256" key="4">
    <source>
        <dbReference type="ARBA" id="ARBA00022018"/>
    </source>
</evidence>
<dbReference type="EMBL" id="JABAYA010000020">
    <property type="protein sequence ID" value="KAF7729975.1"/>
    <property type="molecule type" value="Genomic_DNA"/>
</dbReference>
<dbReference type="UniPathway" id="UPA00378"/>
<evidence type="ECO:0000256" key="5">
    <source>
        <dbReference type="ARBA" id="ARBA00022676"/>
    </source>
</evidence>
<evidence type="ECO:0000256" key="10">
    <source>
        <dbReference type="ARBA" id="ARBA00023136"/>
    </source>
</evidence>
<keyword evidence="7" id="KW-0812">Transmembrane</keyword>
<dbReference type="InterPro" id="IPR031814">
    <property type="entry name" value="ALG11_N"/>
</dbReference>
<evidence type="ECO:0000256" key="11">
    <source>
        <dbReference type="ARBA" id="ARBA00045065"/>
    </source>
</evidence>
<proteinExistence type="inferred from homology"/>
<comment type="pathway">
    <text evidence="2 12">Protein modification; protein glycosylation.</text>
</comment>
<evidence type="ECO:0000313" key="16">
    <source>
        <dbReference type="EMBL" id="KAF7729975.1"/>
    </source>
</evidence>
<evidence type="ECO:0000259" key="15">
    <source>
        <dbReference type="Pfam" id="PF15924"/>
    </source>
</evidence>
<evidence type="ECO:0000256" key="12">
    <source>
        <dbReference type="RuleBase" id="RU367051"/>
    </source>
</evidence>
<evidence type="ECO:0000256" key="7">
    <source>
        <dbReference type="ARBA" id="ARBA00022692"/>
    </source>
</evidence>
<keyword evidence="8 12" id="KW-0256">Endoplasmic reticulum</keyword>
<accession>A0A8H7ERQ9</accession>
<evidence type="ECO:0000256" key="9">
    <source>
        <dbReference type="ARBA" id="ARBA00022989"/>
    </source>
</evidence>
<comment type="function">
    <text evidence="12">GDP-Man:Man(3)GlcNAc(2)-PP-Dol alpha-1,2-mannosyltransferase that operates in the biosynthetic pathway of dolichol-linked oligosaccharides, the glycan precursors employed in protein asparagine (N)-glycosylation. The assembly of dolichol-linked oligosaccharides begins on the cytosolic side of the endoplasmic reticulum membrane and finishes in its lumen. The sequential addition of sugars to dolichol pyrophosphate produces dolichol-linked oligosaccharides containing fourteen sugars, including two GlcNAcs, nine mannoses and three glucoses. Once assembled, the oligosaccharide is transferred from the lipid to nascent proteins by oligosaccharyltransferases. Catalyzes, on the cytoplasmic face of the endoplasmic reticulum, the addition of the fourth and fifth mannose residues to the dolichol-linked oligosaccharide chain, to produce Man(5)GlcNAc(2)-PP-dolichol core oligosaccharide.</text>
</comment>
<organism evidence="16 17">
    <name type="scientific">Apophysomyces ossiformis</name>
    <dbReference type="NCBI Taxonomy" id="679940"/>
    <lineage>
        <taxon>Eukaryota</taxon>
        <taxon>Fungi</taxon>
        <taxon>Fungi incertae sedis</taxon>
        <taxon>Mucoromycota</taxon>
        <taxon>Mucoromycotina</taxon>
        <taxon>Mucoromycetes</taxon>
        <taxon>Mucorales</taxon>
        <taxon>Mucorineae</taxon>
        <taxon>Mucoraceae</taxon>
        <taxon>Apophysomyces</taxon>
    </lineage>
</organism>
<feature type="domain" description="ALG11 mannosyltransferase N-terminal" evidence="15">
    <location>
        <begin position="49"/>
        <end position="255"/>
    </location>
</feature>
<dbReference type="GO" id="GO:0004377">
    <property type="term" value="F:GDP-Man:Man(3)GlcNAc(2)-PP-Dol alpha-1,2-mannosyltransferase activity"/>
    <property type="evidence" value="ECO:0007669"/>
    <property type="project" value="UniProtKB-UniRule"/>
</dbReference>
<dbReference type="OrthoDB" id="2276068at2759"/>
<dbReference type="PANTHER" id="PTHR45919:SF1">
    <property type="entry name" value="GDP-MAN:MAN(3)GLCNAC(2)-PP-DOL ALPHA-1,2-MANNOSYLTRANSFERASE"/>
    <property type="match status" value="1"/>
</dbReference>
<dbReference type="PANTHER" id="PTHR45919">
    <property type="entry name" value="GDP-MAN:MAN(3)GLCNAC(2)-PP-DOL ALPHA-1,2-MANNOSYLTRANSFERASE"/>
    <property type="match status" value="1"/>
</dbReference>
<evidence type="ECO:0000256" key="8">
    <source>
        <dbReference type="ARBA" id="ARBA00022824"/>
    </source>
</evidence>
<keyword evidence="10" id="KW-0472">Membrane</keyword>
<name>A0A8H7ERQ9_9FUNG</name>
<dbReference type="Proteomes" id="UP000605846">
    <property type="component" value="Unassembled WGS sequence"/>
</dbReference>
<evidence type="ECO:0000256" key="2">
    <source>
        <dbReference type="ARBA" id="ARBA00004922"/>
    </source>
</evidence>
<evidence type="ECO:0000313" key="17">
    <source>
        <dbReference type="Proteomes" id="UP000605846"/>
    </source>
</evidence>
<sequence>MFIIWLAAIVILAWVALNWLRHRVQGNNARHRNHILQELGCTPEKTPTFLGFFHPYCNAGGGGERVLWTAIRDVQREFPEVISVVYTGDTDCSKEHILLKVKTRFCIDLDPRKLAFVYLKKRYLVEDARYPRMTLLFQSLGSLPLAYEALTKLVPDIFFDTMGYAFTYPLVYLTAKIKIAAYVHYPIISSDMLQRVYECRPQYNNDARFATNAVWRIGKLIYYHTFAKVYGLCGSFADVVVVNSTWTKGHIDYLWRTKAEIVYPPCDTERLNELSLTGRKPWIVSVAQFRPEKDHILQLRSLARLLEIHPEWKSQSLQLVLIGSSRNDGDERRIADLRKESARLGIQDYVRFEVNATYDVLVSYLGTARVGLHTMWNEHFGIGVVEYMAAGLIPVAHDSAGPKLDIVTNHNEGRTGYLANSVETFADNLHTALSLSEKEYEAMALRARATAAEKFSEKAFSISLLRRLRKYLM</sequence>
<comment type="subcellular location">
    <subcellularLocation>
        <location evidence="1">Endoplasmic reticulum membrane</location>
        <topology evidence="1">Single-pass membrane protein</topology>
    </subcellularLocation>
</comment>
<evidence type="ECO:0000256" key="6">
    <source>
        <dbReference type="ARBA" id="ARBA00022679"/>
    </source>
</evidence>
<keyword evidence="17" id="KW-1185">Reference proteome</keyword>
<reference evidence="16" key="1">
    <citation type="submission" date="2020-01" db="EMBL/GenBank/DDBJ databases">
        <title>Genome Sequencing of Three Apophysomyces-Like Fungal Strains Confirms a Novel Fungal Genus in the Mucoromycota with divergent Burkholderia-like Endosymbiotic Bacteria.</title>
        <authorList>
            <person name="Stajich J.E."/>
            <person name="Macias A.M."/>
            <person name="Carter-House D."/>
            <person name="Lovett B."/>
            <person name="Kasson L.R."/>
            <person name="Berry K."/>
            <person name="Grigoriev I."/>
            <person name="Chang Y."/>
            <person name="Spatafora J."/>
            <person name="Kasson M.T."/>
        </authorList>
    </citation>
    <scope>NUCLEOTIDE SEQUENCE</scope>
    <source>
        <strain evidence="16">NRRL A-21654</strain>
    </source>
</reference>
<dbReference type="Gene3D" id="3.40.50.2000">
    <property type="entry name" value="Glycogen Phosphorylase B"/>
    <property type="match status" value="1"/>
</dbReference>
<evidence type="ECO:0000256" key="13">
    <source>
        <dbReference type="SAM" id="SignalP"/>
    </source>
</evidence>
<keyword evidence="9" id="KW-1133">Transmembrane helix</keyword>
<dbReference type="GO" id="GO:0006487">
    <property type="term" value="P:protein N-linked glycosylation"/>
    <property type="evidence" value="ECO:0007669"/>
    <property type="project" value="TreeGrafter"/>
</dbReference>
<keyword evidence="13" id="KW-0732">Signal</keyword>
<evidence type="ECO:0000259" key="14">
    <source>
        <dbReference type="Pfam" id="PF00534"/>
    </source>
</evidence>
<comment type="similarity">
    <text evidence="12">Belongs to the glycosyltransferase group 1 family. Glycosyltransferase 4 subfamily.</text>
</comment>
<protein>
    <recommendedName>
        <fullName evidence="4 12">GDP-Man:Man(3)GlcNAc(2)-PP-Dol alpha-1,2-mannosyltransferase</fullName>
        <ecNumber evidence="3 12">2.4.1.131</ecNumber>
    </recommendedName>
</protein>
<dbReference type="FunFam" id="3.40.50.2000:FF:000256">
    <property type="entry name" value="GDP-Man:Man(3)GlcNAc(2)-PP-Dol alpha-1,2-mannosyltransferase"/>
    <property type="match status" value="1"/>
</dbReference>
<dbReference type="Pfam" id="PF00534">
    <property type="entry name" value="Glycos_transf_1"/>
    <property type="match status" value="1"/>
</dbReference>
<comment type="catalytic activity">
    <reaction evidence="11 12">
        <text>an alpha-D-Man-(1-&gt;3)-[alpha-D-Man-(1-&gt;6)]-beta-D-Man-(1-&gt;4)-beta-D-GlcNAc-(1-&gt;4)-alpha-D-GlcNAc-diphospho-di-trans,poly-cis-dolichol + 2 GDP-alpha-D-mannose = an alpha-D-Man-(1-&gt;2)-alpha-D-Man-(1-&gt;2)-alpha-D-Man-(1-&gt;3)-[alpha-D-Man-(1-&gt;6)]-beta-D-Man-(1-&gt;4)-beta-D-GlcNAc-(1-&gt;4)-alpha-D-GlcNAc-diphospho-di-trans,poly-cis-dolichol + 2 GDP + 2 H(+)</text>
        <dbReference type="Rhea" id="RHEA:29523"/>
        <dbReference type="Rhea" id="RHEA-COMP:19515"/>
        <dbReference type="Rhea" id="RHEA-COMP:19516"/>
        <dbReference type="ChEBI" id="CHEBI:15378"/>
        <dbReference type="ChEBI" id="CHEBI:57527"/>
        <dbReference type="ChEBI" id="CHEBI:58189"/>
        <dbReference type="ChEBI" id="CHEBI:132511"/>
        <dbReference type="ChEBI" id="CHEBI:132515"/>
        <dbReference type="EC" id="2.4.1.131"/>
    </reaction>
    <physiologicalReaction direction="left-to-right" evidence="11 12">
        <dbReference type="Rhea" id="RHEA:29524"/>
    </physiologicalReaction>
</comment>
<dbReference type="InterPro" id="IPR001296">
    <property type="entry name" value="Glyco_trans_1"/>
</dbReference>
<dbReference type="AlphaFoldDB" id="A0A8H7ERQ9"/>
<evidence type="ECO:0000256" key="3">
    <source>
        <dbReference type="ARBA" id="ARBA00012645"/>
    </source>
</evidence>
<feature type="signal peptide" evidence="13">
    <location>
        <begin position="1"/>
        <end position="26"/>
    </location>
</feature>
<dbReference type="Pfam" id="PF15924">
    <property type="entry name" value="ALG11_N"/>
    <property type="match status" value="1"/>
</dbReference>
<keyword evidence="6 12" id="KW-0808">Transferase</keyword>
<dbReference type="CDD" id="cd03806">
    <property type="entry name" value="GT4_ALG11-like"/>
    <property type="match status" value="1"/>
</dbReference>
<dbReference type="GO" id="GO:0005789">
    <property type="term" value="C:endoplasmic reticulum membrane"/>
    <property type="evidence" value="ECO:0007669"/>
    <property type="project" value="UniProtKB-SubCell"/>
</dbReference>
<comment type="caution">
    <text evidence="16">The sequence shown here is derived from an EMBL/GenBank/DDBJ whole genome shotgun (WGS) entry which is preliminary data.</text>
</comment>
<keyword evidence="5 12" id="KW-0328">Glycosyltransferase</keyword>
<feature type="chain" id="PRO_5034117395" description="GDP-Man:Man(3)GlcNAc(2)-PP-Dol alpha-1,2-mannosyltransferase" evidence="13">
    <location>
        <begin position="27"/>
        <end position="473"/>
    </location>
</feature>
<gene>
    <name evidence="16" type="primary">ALG11</name>
    <name evidence="16" type="ORF">EC973_003388</name>
</gene>
<dbReference type="InterPro" id="IPR038013">
    <property type="entry name" value="ALG11"/>
</dbReference>
<evidence type="ECO:0000256" key="1">
    <source>
        <dbReference type="ARBA" id="ARBA00004389"/>
    </source>
</evidence>